<protein>
    <submittedName>
        <fullName evidence="3">Ovule protein</fullName>
    </submittedName>
</protein>
<keyword evidence="2" id="KW-1185">Reference proteome</keyword>
<evidence type="ECO:0000313" key="3">
    <source>
        <dbReference type="WBParaSite" id="SCUD_0001122401-mRNA-1"/>
    </source>
</evidence>
<dbReference type="AlphaFoldDB" id="A0A183K895"/>
<gene>
    <name evidence="1" type="ORF">SCUD_LOCUS11224</name>
</gene>
<reference evidence="3" key="1">
    <citation type="submission" date="2016-06" db="UniProtKB">
        <authorList>
            <consortium name="WormBaseParasite"/>
        </authorList>
    </citation>
    <scope>IDENTIFICATION</scope>
</reference>
<evidence type="ECO:0000313" key="1">
    <source>
        <dbReference type="EMBL" id="VDP43617.1"/>
    </source>
</evidence>
<sequence>MILLECSLKLLGLTRLPKSTDAVSFCPLRYLDVYSTLNFSRCEFRNTFPYSISTFKIVNSDSLFILL</sequence>
<dbReference type="WBParaSite" id="SCUD_0001122401-mRNA-1">
    <property type="protein sequence ID" value="SCUD_0001122401-mRNA-1"/>
    <property type="gene ID" value="SCUD_0001122401"/>
</dbReference>
<name>A0A183K895_9TREM</name>
<dbReference type="EMBL" id="UZAK01034274">
    <property type="protein sequence ID" value="VDP43617.1"/>
    <property type="molecule type" value="Genomic_DNA"/>
</dbReference>
<organism evidence="3">
    <name type="scientific">Schistosoma curassoni</name>
    <dbReference type="NCBI Taxonomy" id="6186"/>
    <lineage>
        <taxon>Eukaryota</taxon>
        <taxon>Metazoa</taxon>
        <taxon>Spiralia</taxon>
        <taxon>Lophotrochozoa</taxon>
        <taxon>Platyhelminthes</taxon>
        <taxon>Trematoda</taxon>
        <taxon>Digenea</taxon>
        <taxon>Strigeidida</taxon>
        <taxon>Schistosomatoidea</taxon>
        <taxon>Schistosomatidae</taxon>
        <taxon>Schistosoma</taxon>
    </lineage>
</organism>
<dbReference type="Proteomes" id="UP000279833">
    <property type="component" value="Unassembled WGS sequence"/>
</dbReference>
<proteinExistence type="predicted"/>
<reference evidence="1 2" key="2">
    <citation type="submission" date="2018-11" db="EMBL/GenBank/DDBJ databases">
        <authorList>
            <consortium name="Pathogen Informatics"/>
        </authorList>
    </citation>
    <scope>NUCLEOTIDE SEQUENCE [LARGE SCALE GENOMIC DNA]</scope>
    <source>
        <strain evidence="1">Dakar</strain>
        <strain evidence="2">Dakar, Senegal</strain>
    </source>
</reference>
<accession>A0A183K895</accession>
<evidence type="ECO:0000313" key="2">
    <source>
        <dbReference type="Proteomes" id="UP000279833"/>
    </source>
</evidence>